<dbReference type="EMBL" id="HG792015">
    <property type="protein sequence ID" value="CDM28716.1"/>
    <property type="molecule type" value="Genomic_DNA"/>
</dbReference>
<dbReference type="AlphaFoldDB" id="W6PY87"/>
<gene>
    <name evidence="1" type="ORF">PROQFM164_S01g002527</name>
</gene>
<organism evidence="1 2">
    <name type="scientific">Penicillium roqueforti (strain FM164)</name>
    <dbReference type="NCBI Taxonomy" id="1365484"/>
    <lineage>
        <taxon>Eukaryota</taxon>
        <taxon>Fungi</taxon>
        <taxon>Dikarya</taxon>
        <taxon>Ascomycota</taxon>
        <taxon>Pezizomycotina</taxon>
        <taxon>Eurotiomycetes</taxon>
        <taxon>Eurotiomycetidae</taxon>
        <taxon>Eurotiales</taxon>
        <taxon>Aspergillaceae</taxon>
        <taxon>Penicillium</taxon>
    </lineage>
</organism>
<protein>
    <submittedName>
        <fullName evidence="1">Genomic scaffold, ProqFM164S01</fullName>
    </submittedName>
</protein>
<dbReference type="Proteomes" id="UP000030686">
    <property type="component" value="Unassembled WGS sequence"/>
</dbReference>
<dbReference type="STRING" id="1365484.W6PY87"/>
<proteinExistence type="predicted"/>
<keyword evidence="2" id="KW-1185">Reference proteome</keyword>
<evidence type="ECO:0000313" key="2">
    <source>
        <dbReference type="Proteomes" id="UP000030686"/>
    </source>
</evidence>
<reference evidence="1" key="1">
    <citation type="journal article" date="2014" name="Nat. Commun.">
        <title>Multiple recent horizontal transfers of a large genomic region in cheese making fungi.</title>
        <authorList>
            <person name="Cheeseman K."/>
            <person name="Ropars J."/>
            <person name="Renault P."/>
            <person name="Dupont J."/>
            <person name="Gouzy J."/>
            <person name="Branca A."/>
            <person name="Abraham A.L."/>
            <person name="Ceppi M."/>
            <person name="Conseiller E."/>
            <person name="Debuchy R."/>
            <person name="Malagnac F."/>
            <person name="Goarin A."/>
            <person name="Silar P."/>
            <person name="Lacoste S."/>
            <person name="Sallet E."/>
            <person name="Bensimon A."/>
            <person name="Giraud T."/>
            <person name="Brygoo Y."/>
        </authorList>
    </citation>
    <scope>NUCLEOTIDE SEQUENCE [LARGE SCALE GENOMIC DNA]</scope>
    <source>
        <strain evidence="1">FM164</strain>
    </source>
</reference>
<name>W6PY87_PENRF</name>
<dbReference type="OrthoDB" id="5327538at2759"/>
<sequence length="153" mass="18808">MNCRTYIVIFSSTYSECNNTLERGQVSWRLNRLLVLDSIGDYNLFATVWKSAYGPEQGLGQYFLRQRRLPHYNRLHNEYQQVDRPLWKIERDEKDYFRKDFRNTIAKKLTLVSEWKTQYTHNDLLRLRKDMFIASPKMWKWIQQFIQDWEEMP</sequence>
<evidence type="ECO:0000313" key="1">
    <source>
        <dbReference type="EMBL" id="CDM28716.1"/>
    </source>
</evidence>
<accession>W6PY87</accession>